<dbReference type="SUPFAM" id="SSF46689">
    <property type="entry name" value="Homeodomain-like"/>
    <property type="match status" value="1"/>
</dbReference>
<evidence type="ECO:0000256" key="2">
    <source>
        <dbReference type="ARBA" id="ARBA00023125"/>
    </source>
</evidence>
<dbReference type="Pfam" id="PF02909">
    <property type="entry name" value="TetR_C_1"/>
    <property type="match status" value="1"/>
</dbReference>
<comment type="caution">
    <text evidence="4">The sequence shown here is derived from an EMBL/GenBank/DDBJ whole genome shotgun (WGS) entry which is preliminary data.</text>
</comment>
<dbReference type="Proteomes" id="UP000352698">
    <property type="component" value="Unassembled WGS sequence"/>
</dbReference>
<dbReference type="SUPFAM" id="SSF48498">
    <property type="entry name" value="Tetracyclin repressor-like, C-terminal domain"/>
    <property type="match status" value="1"/>
</dbReference>
<dbReference type="PROSITE" id="PS50977">
    <property type="entry name" value="HTH_TETR_2"/>
    <property type="match status" value="1"/>
</dbReference>
<organism evidence="4 5">
    <name type="scientific">Enterococcus hirae</name>
    <dbReference type="NCBI Taxonomy" id="1354"/>
    <lineage>
        <taxon>Bacteria</taxon>
        <taxon>Bacillati</taxon>
        <taxon>Bacillota</taxon>
        <taxon>Bacilli</taxon>
        <taxon>Lactobacillales</taxon>
        <taxon>Enterococcaceae</taxon>
        <taxon>Enterococcus</taxon>
    </lineage>
</organism>
<keyword evidence="2" id="KW-0238">DNA-binding</keyword>
<dbReference type="InterPro" id="IPR009057">
    <property type="entry name" value="Homeodomain-like_sf"/>
</dbReference>
<dbReference type="Gene3D" id="1.10.357.10">
    <property type="entry name" value="Tetracycline Repressor, domain 2"/>
    <property type="match status" value="1"/>
</dbReference>
<dbReference type="Gene3D" id="1.10.10.60">
    <property type="entry name" value="Homeodomain-like"/>
    <property type="match status" value="1"/>
</dbReference>
<name>A0A449E6D3_ENTHR</name>
<keyword evidence="1" id="KW-0805">Transcription regulation</keyword>
<accession>A0A449E6D3</accession>
<dbReference type="InterPro" id="IPR001647">
    <property type="entry name" value="HTH_TetR"/>
</dbReference>
<dbReference type="AlphaFoldDB" id="A0A449E6D3"/>
<gene>
    <name evidence="4" type="primary">tetR</name>
    <name evidence="4" type="ORF">NCTC12204_02521</name>
</gene>
<proteinExistence type="predicted"/>
<dbReference type="InterPro" id="IPR004111">
    <property type="entry name" value="Repressor_TetR_C"/>
</dbReference>
<evidence type="ECO:0000256" key="1">
    <source>
        <dbReference type="ARBA" id="ARBA00023015"/>
    </source>
</evidence>
<dbReference type="GO" id="GO:0045892">
    <property type="term" value="P:negative regulation of DNA-templated transcription"/>
    <property type="evidence" value="ECO:0007669"/>
    <property type="project" value="InterPro"/>
</dbReference>
<dbReference type="EMBL" id="CABEEP010000001">
    <property type="protein sequence ID" value="VTQ69929.1"/>
    <property type="molecule type" value="Genomic_DNA"/>
</dbReference>
<dbReference type="GO" id="GO:0003677">
    <property type="term" value="F:DNA binding"/>
    <property type="evidence" value="ECO:0007669"/>
    <property type="project" value="UniProtKB-UniRule"/>
</dbReference>
<keyword evidence="3" id="KW-0804">Transcription</keyword>
<dbReference type="InterPro" id="IPR036271">
    <property type="entry name" value="Tet_transcr_reg_TetR-rel_C_sf"/>
</dbReference>
<evidence type="ECO:0000313" key="5">
    <source>
        <dbReference type="Proteomes" id="UP000352698"/>
    </source>
</evidence>
<dbReference type="Pfam" id="PF00440">
    <property type="entry name" value="TetR_N"/>
    <property type="match status" value="1"/>
</dbReference>
<evidence type="ECO:0000313" key="4">
    <source>
        <dbReference type="EMBL" id="VTQ69929.1"/>
    </source>
</evidence>
<dbReference type="RefSeq" id="WP_010736960.1">
    <property type="nucleotide sequence ID" value="NZ_AP027299.1"/>
</dbReference>
<sequence>MEPKLSQEMIIKSAFAILAETQELSKLSMRNLAQKVQVKAPALYWYFKNKQDLLQKMAEFMENELIIPEPRLPWQERLVQFMENYYDLYTHFPCGAELEINTVPSYASRLEHLEMMIQILIQAGFSIDRSRQAVFALHNLLIGQLMDQQHEQNLRHKIMTGNHLLKDAILSMKSYVEENALVGLKASITAHQNQENEKQLFLDSVTIYLQGLAVQKES</sequence>
<reference evidence="4 5" key="1">
    <citation type="submission" date="2019-05" db="EMBL/GenBank/DDBJ databases">
        <authorList>
            <consortium name="Pathogen Informatics"/>
        </authorList>
    </citation>
    <scope>NUCLEOTIDE SEQUENCE [LARGE SCALE GENOMIC DNA]</scope>
    <source>
        <strain evidence="4 5">NCTC12204</strain>
    </source>
</reference>
<protein>
    <submittedName>
        <fullName evidence="4">TetR family transcriptional regulator</fullName>
    </submittedName>
</protein>
<evidence type="ECO:0000256" key="3">
    <source>
        <dbReference type="ARBA" id="ARBA00023163"/>
    </source>
</evidence>